<feature type="transmembrane region" description="Helical" evidence="1">
    <location>
        <begin position="12"/>
        <end position="29"/>
    </location>
</feature>
<dbReference type="Proteomes" id="UP000632195">
    <property type="component" value="Unassembled WGS sequence"/>
</dbReference>
<protein>
    <submittedName>
        <fullName evidence="2">Mechanosensitive ion channel protein MscS</fullName>
    </submittedName>
</protein>
<dbReference type="RefSeq" id="WP_188679880.1">
    <property type="nucleotide sequence ID" value="NZ_BMNY01000001.1"/>
</dbReference>
<feature type="transmembrane region" description="Helical" evidence="1">
    <location>
        <begin position="49"/>
        <end position="67"/>
    </location>
</feature>
<dbReference type="InterPro" id="IPR045275">
    <property type="entry name" value="MscS_archaea/bacteria_type"/>
</dbReference>
<organism evidence="2 3">
    <name type="scientific">Thermogymnomonas acidicola</name>
    <dbReference type="NCBI Taxonomy" id="399579"/>
    <lineage>
        <taxon>Archaea</taxon>
        <taxon>Methanobacteriati</taxon>
        <taxon>Thermoplasmatota</taxon>
        <taxon>Thermoplasmata</taxon>
        <taxon>Thermoplasmatales</taxon>
        <taxon>Thermogymnomonas</taxon>
    </lineage>
</organism>
<accession>A0AA37BQT5</accession>
<dbReference type="AlphaFoldDB" id="A0AA37BQT5"/>
<keyword evidence="1" id="KW-0472">Membrane</keyword>
<reference evidence="2" key="2">
    <citation type="submission" date="2022-09" db="EMBL/GenBank/DDBJ databases">
        <authorList>
            <person name="Sun Q."/>
            <person name="Ohkuma M."/>
        </authorList>
    </citation>
    <scope>NUCLEOTIDE SEQUENCE</scope>
    <source>
        <strain evidence="2">JCM 13583</strain>
    </source>
</reference>
<dbReference type="EMBL" id="BMNY01000001">
    <property type="protein sequence ID" value="GGM69168.1"/>
    <property type="molecule type" value="Genomic_DNA"/>
</dbReference>
<name>A0AA37BQT5_9ARCH</name>
<evidence type="ECO:0000313" key="3">
    <source>
        <dbReference type="Proteomes" id="UP000632195"/>
    </source>
</evidence>
<dbReference type="GO" id="GO:0016020">
    <property type="term" value="C:membrane"/>
    <property type="evidence" value="ECO:0007669"/>
    <property type="project" value="InterPro"/>
</dbReference>
<dbReference type="Gene3D" id="1.10.287.1260">
    <property type="match status" value="1"/>
</dbReference>
<dbReference type="PANTHER" id="PTHR30221">
    <property type="entry name" value="SMALL-CONDUCTANCE MECHANOSENSITIVE CHANNEL"/>
    <property type="match status" value="1"/>
</dbReference>
<dbReference type="GO" id="GO:0008381">
    <property type="term" value="F:mechanosensitive monoatomic ion channel activity"/>
    <property type="evidence" value="ECO:0007669"/>
    <property type="project" value="InterPro"/>
</dbReference>
<keyword evidence="1" id="KW-1133">Transmembrane helix</keyword>
<evidence type="ECO:0000256" key="1">
    <source>
        <dbReference type="SAM" id="Phobius"/>
    </source>
</evidence>
<dbReference type="InterPro" id="IPR011014">
    <property type="entry name" value="MscS_channel_TM-2"/>
</dbReference>
<keyword evidence="1" id="KW-0812">Transmembrane</keyword>
<reference evidence="2" key="1">
    <citation type="journal article" date="2014" name="Int. J. Syst. Evol. Microbiol.">
        <title>Complete genome sequence of Corynebacterium casei LMG S-19264T (=DSM 44701T), isolated from a smear-ripened cheese.</title>
        <authorList>
            <consortium name="US DOE Joint Genome Institute (JGI-PGF)"/>
            <person name="Walter F."/>
            <person name="Albersmeier A."/>
            <person name="Kalinowski J."/>
            <person name="Ruckert C."/>
        </authorList>
    </citation>
    <scope>NUCLEOTIDE SEQUENCE</scope>
    <source>
        <strain evidence="2">JCM 13583</strain>
    </source>
</reference>
<comment type="caution">
    <text evidence="2">The sequence shown here is derived from an EMBL/GenBank/DDBJ whole genome shotgun (WGS) entry which is preliminary data.</text>
</comment>
<proteinExistence type="predicted"/>
<feature type="transmembrane region" description="Helical" evidence="1">
    <location>
        <begin position="88"/>
        <end position="106"/>
    </location>
</feature>
<dbReference type="PANTHER" id="PTHR30221:SF1">
    <property type="entry name" value="SMALL-CONDUCTANCE MECHANOSENSITIVE CHANNEL"/>
    <property type="match status" value="1"/>
</dbReference>
<feature type="transmembrane region" description="Helical" evidence="1">
    <location>
        <begin position="112"/>
        <end position="132"/>
    </location>
</feature>
<evidence type="ECO:0000313" key="2">
    <source>
        <dbReference type="EMBL" id="GGM69168.1"/>
    </source>
</evidence>
<dbReference type="SUPFAM" id="SSF82861">
    <property type="entry name" value="Mechanosensitive channel protein MscS (YggB), transmembrane region"/>
    <property type="match status" value="1"/>
</dbReference>
<gene>
    <name evidence="2" type="ORF">GCM10007108_04120</name>
</gene>
<keyword evidence="3" id="KW-1185">Reference proteome</keyword>
<sequence>MPSLAREVSKIIVYAVIAVALVYVIDFVLAELSAEIPVIHTYHVYIRDATVIAIALIVAYLVSSVINKGISSYTSKRNVRRSLRGIHIFIRTIIFVIALIWALSAIGVNISAAILGGSIGGIVVGFALQTVLENLLSGVMASSSGVIVPGQYMILYSWLFEGPIVGQVLEVRTLWSTLKTIYGNIISVPNSALIGSATFTDINVGGEFIYQLQVTVNGDVNSETVLEKVNQELSARKINSLSSLQIYFSSKNGGNNTFTVELHMTDFSSLPGVISEINRVFERAYWEVKAPPKQ</sequence>